<name>A0A1G6R714_NIADE</name>
<dbReference type="InterPro" id="IPR012944">
    <property type="entry name" value="SusD_RagB_dom"/>
</dbReference>
<comment type="subcellular location">
    <subcellularLocation>
        <location evidence="1">Cell outer membrane</location>
    </subcellularLocation>
</comment>
<evidence type="ECO:0000259" key="7">
    <source>
        <dbReference type="Pfam" id="PF14322"/>
    </source>
</evidence>
<evidence type="ECO:0000256" key="4">
    <source>
        <dbReference type="ARBA" id="ARBA00023136"/>
    </source>
</evidence>
<evidence type="ECO:0000313" key="9">
    <source>
        <dbReference type="Proteomes" id="UP000198757"/>
    </source>
</evidence>
<dbReference type="OrthoDB" id="5694214at2"/>
<feature type="domain" description="RagB/SusD" evidence="6">
    <location>
        <begin position="322"/>
        <end position="638"/>
    </location>
</feature>
<evidence type="ECO:0000256" key="2">
    <source>
        <dbReference type="ARBA" id="ARBA00006275"/>
    </source>
</evidence>
<evidence type="ECO:0000256" key="5">
    <source>
        <dbReference type="ARBA" id="ARBA00023237"/>
    </source>
</evidence>
<dbReference type="InterPro" id="IPR033985">
    <property type="entry name" value="SusD-like_N"/>
</dbReference>
<gene>
    <name evidence="8" type="ORF">SAMN04487894_105174</name>
</gene>
<dbReference type="EMBL" id="FMZO01000005">
    <property type="protein sequence ID" value="SDD00440.1"/>
    <property type="molecule type" value="Genomic_DNA"/>
</dbReference>
<dbReference type="Proteomes" id="UP000198757">
    <property type="component" value="Unassembled WGS sequence"/>
</dbReference>
<accession>A0A1G6R714</accession>
<keyword evidence="4" id="KW-0472">Membrane</keyword>
<dbReference type="Gene3D" id="1.25.40.390">
    <property type="match status" value="1"/>
</dbReference>
<evidence type="ECO:0000313" key="8">
    <source>
        <dbReference type="EMBL" id="SDD00440.1"/>
    </source>
</evidence>
<dbReference type="GO" id="GO:0009279">
    <property type="term" value="C:cell outer membrane"/>
    <property type="evidence" value="ECO:0007669"/>
    <property type="project" value="UniProtKB-SubCell"/>
</dbReference>
<feature type="domain" description="SusD-like N-terminal" evidence="7">
    <location>
        <begin position="102"/>
        <end position="214"/>
    </location>
</feature>
<keyword evidence="9" id="KW-1185">Reference proteome</keyword>
<keyword evidence="3" id="KW-0732">Signal</keyword>
<dbReference type="AlphaFoldDB" id="A0A1G6R714"/>
<dbReference type="Pfam" id="PF14322">
    <property type="entry name" value="SusD-like_3"/>
    <property type="match status" value="1"/>
</dbReference>
<dbReference type="InterPro" id="IPR011990">
    <property type="entry name" value="TPR-like_helical_dom_sf"/>
</dbReference>
<protein>
    <submittedName>
        <fullName evidence="8">Starch-binding associating with outer membrane</fullName>
    </submittedName>
</protein>
<reference evidence="9" key="1">
    <citation type="submission" date="2016-10" db="EMBL/GenBank/DDBJ databases">
        <authorList>
            <person name="Varghese N."/>
            <person name="Submissions S."/>
        </authorList>
    </citation>
    <scope>NUCLEOTIDE SEQUENCE [LARGE SCALE GENOMIC DNA]</scope>
    <source>
        <strain evidence="9">DSM 25811 / CCM 8410 / LMG 26954 / E90</strain>
    </source>
</reference>
<organism evidence="8 9">
    <name type="scientific">Niabella drilacis (strain DSM 25811 / CCM 8410 / CCUG 62505 / LMG 26954 / E90)</name>
    <dbReference type="NCBI Taxonomy" id="1285928"/>
    <lineage>
        <taxon>Bacteria</taxon>
        <taxon>Pseudomonadati</taxon>
        <taxon>Bacteroidota</taxon>
        <taxon>Chitinophagia</taxon>
        <taxon>Chitinophagales</taxon>
        <taxon>Chitinophagaceae</taxon>
        <taxon>Niabella</taxon>
    </lineage>
</organism>
<keyword evidence="5" id="KW-0998">Cell outer membrane</keyword>
<evidence type="ECO:0000259" key="6">
    <source>
        <dbReference type="Pfam" id="PF07980"/>
    </source>
</evidence>
<evidence type="ECO:0000256" key="3">
    <source>
        <dbReference type="ARBA" id="ARBA00022729"/>
    </source>
</evidence>
<dbReference type="SUPFAM" id="SSF48452">
    <property type="entry name" value="TPR-like"/>
    <property type="match status" value="1"/>
</dbReference>
<dbReference type="RefSeq" id="WP_090390149.1">
    <property type="nucleotide sequence ID" value="NZ_FMZO01000005.1"/>
</dbReference>
<sequence>MNIHKKIVTGCLAVLLATAPSCVKKYLDIIPDNIADLDNAFTMRVTAERFLLTCYSYMPPEANVNSSYGLMTADELWAVDVGAEAYSGNSLKIAKGYQGIVEPYLNYWDGAQDGVPLFRAIRECNIFLENIGRVPDMDDLEKARWAGEVKFLKAYYHFLLLRMYGPIPIIDVNLPISASVDEVKVYQQPADDCFDYIVKLMDEAAESLPDVITELTQEKGRIDKCVAKSLKAYVLVYAASPLFNGNADYAGMVSKEGKGLFSPSFDKNKWVKAAAACRDAVQFCQANGFVLHRFLPSPVQTFSASLVNQLSFREALTERTNQEAIWVNNKAVVGGGRNEQPFFIARGVVGSNTGGTTGNLAVPLKLAEAFYTSNGVPLDEDKTRNYGARYNLRLVTPGESTNLINGYMTADLNFDREDRFYSTLGFDGGKLFGQGRTAENNQFDINMRYGQSGGIYRNDNYVLTGYFPKKLINYQTILNASSATARNYAWPVMRLANLYLLCAEAINEAEGPNDEAIALLDLVRARSGVKGVKECWNGYSRYPGKYQTQEGLRDIIRGERTIELMLEGQRTWDLRRWKTATTELNAPVMGWSVFKKTEAEYYVPTPVFDQHFLNKNYFWPIKENTLEVNHNLVQTPGW</sequence>
<proteinExistence type="inferred from homology"/>
<comment type="similarity">
    <text evidence="2">Belongs to the SusD family.</text>
</comment>
<dbReference type="STRING" id="1285928.SAMN04487894_105174"/>
<dbReference type="Pfam" id="PF07980">
    <property type="entry name" value="SusD_RagB"/>
    <property type="match status" value="1"/>
</dbReference>
<evidence type="ECO:0000256" key="1">
    <source>
        <dbReference type="ARBA" id="ARBA00004442"/>
    </source>
</evidence>